<organism evidence="3 4">
    <name type="scientific">Pochonia chlamydosporia 170</name>
    <dbReference type="NCBI Taxonomy" id="1380566"/>
    <lineage>
        <taxon>Eukaryota</taxon>
        <taxon>Fungi</taxon>
        <taxon>Dikarya</taxon>
        <taxon>Ascomycota</taxon>
        <taxon>Pezizomycotina</taxon>
        <taxon>Sordariomycetes</taxon>
        <taxon>Hypocreomycetidae</taxon>
        <taxon>Hypocreales</taxon>
        <taxon>Clavicipitaceae</taxon>
        <taxon>Pochonia</taxon>
    </lineage>
</organism>
<gene>
    <name evidence="3" type="ORF">VFPPC_14166</name>
</gene>
<dbReference type="PANTHER" id="PTHR37534:SF40">
    <property type="entry name" value="ZN(2)-C6 FUNGAL-TYPE DOMAIN-CONTAINING PROTEIN"/>
    <property type="match status" value="1"/>
</dbReference>
<comment type="caution">
    <text evidence="3">The sequence shown here is derived from an EMBL/GenBank/DDBJ whole genome shotgun (WGS) entry which is preliminary data.</text>
</comment>
<evidence type="ECO:0000313" key="3">
    <source>
        <dbReference type="EMBL" id="OAQ62184.1"/>
    </source>
</evidence>
<proteinExistence type="predicted"/>
<dbReference type="AlphaFoldDB" id="A0A179F9P5"/>
<evidence type="ECO:0000256" key="2">
    <source>
        <dbReference type="ARBA" id="ARBA00023242"/>
    </source>
</evidence>
<dbReference type="GeneID" id="28855930"/>
<evidence type="ECO:0000313" key="4">
    <source>
        <dbReference type="Proteomes" id="UP000078397"/>
    </source>
</evidence>
<dbReference type="GO" id="GO:0045944">
    <property type="term" value="P:positive regulation of transcription by RNA polymerase II"/>
    <property type="evidence" value="ECO:0007669"/>
    <property type="project" value="TreeGrafter"/>
</dbReference>
<keyword evidence="4" id="KW-1185">Reference proteome</keyword>
<comment type="subcellular location">
    <subcellularLocation>
        <location evidence="1">Nucleus</location>
    </subcellularLocation>
</comment>
<sequence>MFHTEAMKGCKVATSYAGQRDWPQAQDLSLNGAFYSYELPIHTAASLMNTRRASLICHGSTDSHDWDSEPDASIDETDTYDRLLTGDLREFIATQDELSYIQAFTDGIGVWMDSLNSSNLFTQVIPWYALKSPVLFHSLMACGAKQLSFSKPDQQHKATALYNTATAQLVRLLQNPDRNIMDCTTASILLNVYEFISNKPIQRMSHMVGARALIRDCGWNSSSTGIPAACFWLSIGIEVLYCLSMNWAVSWDPDNWGIDLNWSRGENECDGELQTWVHRSFYTLAKVVNFRATSLASLPSDAHRDQTRLSGRLSEWQSLKQLCDNWNDCCPRSMRPVGYLAMNNADEPSVFPKFWLAQTSAMLGRIFYHTAQCILAQVNPIESPGTSSEMKELEQHHARQIMGIVASGRDRCVTVMAAQAVNIAFQSLADREEQEAALAILREVQAINHGTGANGLKQSTMSNQWPLAALDAAELSTFSAASLSFGQPWQIAASTLNFIPSTFMNHLDDNELPIENPLQSAYFGHPNQPYKTWYQPVCENGIKRFNFEM</sequence>
<dbReference type="Pfam" id="PF11951">
    <property type="entry name" value="Fungal_trans_2"/>
    <property type="match status" value="1"/>
</dbReference>
<dbReference type="GO" id="GO:0000976">
    <property type="term" value="F:transcription cis-regulatory region binding"/>
    <property type="evidence" value="ECO:0007669"/>
    <property type="project" value="TreeGrafter"/>
</dbReference>
<dbReference type="GO" id="GO:0003700">
    <property type="term" value="F:DNA-binding transcription factor activity"/>
    <property type="evidence" value="ECO:0007669"/>
    <property type="project" value="TreeGrafter"/>
</dbReference>
<dbReference type="OrthoDB" id="4078573at2759"/>
<protein>
    <submittedName>
        <fullName evidence="3">C6 zinc finger domain-containing protein</fullName>
    </submittedName>
</protein>
<keyword evidence="2" id="KW-0539">Nucleus</keyword>
<dbReference type="EMBL" id="LSBJ02000007">
    <property type="protein sequence ID" value="OAQ62184.1"/>
    <property type="molecule type" value="Genomic_DNA"/>
</dbReference>
<reference evidence="3 4" key="1">
    <citation type="journal article" date="2016" name="PLoS Pathog.">
        <title>Biosynthesis of antibiotic leucinostatins in bio-control fungus Purpureocillium lilacinum and their inhibition on phytophthora revealed by genome mining.</title>
        <authorList>
            <person name="Wang G."/>
            <person name="Liu Z."/>
            <person name="Lin R."/>
            <person name="Li E."/>
            <person name="Mao Z."/>
            <person name="Ling J."/>
            <person name="Yang Y."/>
            <person name="Yin W.B."/>
            <person name="Xie B."/>
        </authorList>
    </citation>
    <scope>NUCLEOTIDE SEQUENCE [LARGE SCALE GENOMIC DNA]</scope>
    <source>
        <strain evidence="3">170</strain>
    </source>
</reference>
<dbReference type="KEGG" id="pchm:VFPPC_14166"/>
<evidence type="ECO:0000256" key="1">
    <source>
        <dbReference type="ARBA" id="ARBA00004123"/>
    </source>
</evidence>
<dbReference type="InterPro" id="IPR021858">
    <property type="entry name" value="Fun_TF"/>
</dbReference>
<dbReference type="RefSeq" id="XP_018139888.1">
    <property type="nucleotide sequence ID" value="XM_018291936.1"/>
</dbReference>
<accession>A0A179F9P5</accession>
<dbReference type="STRING" id="1380566.A0A179F9P5"/>
<dbReference type="Proteomes" id="UP000078397">
    <property type="component" value="Unassembled WGS sequence"/>
</dbReference>
<name>A0A179F9P5_METCM</name>
<dbReference type="GO" id="GO:0005634">
    <property type="term" value="C:nucleus"/>
    <property type="evidence" value="ECO:0007669"/>
    <property type="project" value="UniProtKB-SubCell"/>
</dbReference>
<dbReference type="PANTHER" id="PTHR37534">
    <property type="entry name" value="TRANSCRIPTIONAL ACTIVATOR PROTEIN UGA3"/>
    <property type="match status" value="1"/>
</dbReference>